<comment type="caution">
    <text evidence="1">The sequence shown here is derived from an EMBL/GenBank/DDBJ whole genome shotgun (WGS) entry which is preliminary data.</text>
</comment>
<proteinExistence type="predicted"/>
<dbReference type="RefSeq" id="WP_112790612.1">
    <property type="nucleotide sequence ID" value="NZ_NAQV01000058.1"/>
</dbReference>
<dbReference type="SUPFAM" id="SSF52833">
    <property type="entry name" value="Thioredoxin-like"/>
    <property type="match status" value="1"/>
</dbReference>
<dbReference type="InterPro" id="IPR036249">
    <property type="entry name" value="Thioredoxin-like_sf"/>
</dbReference>
<accession>A0A328KHT7</accession>
<name>A0A328KHT7_9LACT</name>
<sequence>MKVELYKRPHTGASHGVEMLLNLKGIEYTPYLISENEEKLAKHGIDTNTTDSPIIIFDNGEYETITTGFNEAALIDLIKEIETNTPKENEGA</sequence>
<gene>
    <name evidence="1" type="ORF">B8A44_09625</name>
</gene>
<protein>
    <submittedName>
        <fullName evidence="1">Uncharacterized protein</fullName>
    </submittedName>
</protein>
<dbReference type="Gene3D" id="3.40.30.10">
    <property type="entry name" value="Glutaredoxin"/>
    <property type="match status" value="1"/>
</dbReference>
<evidence type="ECO:0000313" key="2">
    <source>
        <dbReference type="Proteomes" id="UP000249099"/>
    </source>
</evidence>
<dbReference type="EMBL" id="NAQV01000058">
    <property type="protein sequence ID" value="RAN61411.1"/>
    <property type="molecule type" value="Genomic_DNA"/>
</dbReference>
<dbReference type="AlphaFoldDB" id="A0A328KHT7"/>
<organism evidence="1 2">
    <name type="scientific">Dolosigranulum pigrum</name>
    <dbReference type="NCBI Taxonomy" id="29394"/>
    <lineage>
        <taxon>Bacteria</taxon>
        <taxon>Bacillati</taxon>
        <taxon>Bacillota</taxon>
        <taxon>Bacilli</taxon>
        <taxon>Lactobacillales</taxon>
        <taxon>Carnobacteriaceae</taxon>
        <taxon>Dolosigranulum</taxon>
    </lineage>
</organism>
<reference evidence="1 2" key="1">
    <citation type="submission" date="2017-03" db="EMBL/GenBank/DDBJ databases">
        <title>wgs assembly of Dolosigranulum pigrum KPL CDC strains.</title>
        <authorList>
            <person name="Brugger S.D."/>
            <person name="Pettigrew M."/>
            <person name="Kong Y."/>
            <person name="Lemon K.P."/>
        </authorList>
    </citation>
    <scope>NUCLEOTIDE SEQUENCE [LARGE SCALE GENOMIC DNA]</scope>
    <source>
        <strain evidence="1 2">KPL1931_CDC4294-98</strain>
    </source>
</reference>
<dbReference type="Proteomes" id="UP000249099">
    <property type="component" value="Unassembled WGS sequence"/>
</dbReference>
<evidence type="ECO:0000313" key="1">
    <source>
        <dbReference type="EMBL" id="RAN61411.1"/>
    </source>
</evidence>